<keyword evidence="2" id="KW-0472">Membrane</keyword>
<dbReference type="EMBL" id="JACGXA010000001">
    <property type="protein sequence ID" value="MBA8803128.1"/>
    <property type="molecule type" value="Genomic_DNA"/>
</dbReference>
<evidence type="ECO:0000256" key="1">
    <source>
        <dbReference type="SAM" id="MobiDB-lite"/>
    </source>
</evidence>
<evidence type="ECO:0000313" key="3">
    <source>
        <dbReference type="EMBL" id="MBA8803128.1"/>
    </source>
</evidence>
<accession>A0A7W3P937</accession>
<feature type="transmembrane region" description="Helical" evidence="2">
    <location>
        <begin position="6"/>
        <end position="25"/>
    </location>
</feature>
<dbReference type="AlphaFoldDB" id="A0A7W3P937"/>
<dbReference type="Proteomes" id="UP000580910">
    <property type="component" value="Unassembled WGS sequence"/>
</dbReference>
<gene>
    <name evidence="3" type="ORF">FB382_001419</name>
</gene>
<evidence type="ECO:0008006" key="5">
    <source>
        <dbReference type="Google" id="ProtNLM"/>
    </source>
</evidence>
<comment type="caution">
    <text evidence="3">The sequence shown here is derived from an EMBL/GenBank/DDBJ whole genome shotgun (WGS) entry which is preliminary data.</text>
</comment>
<keyword evidence="2" id="KW-1133">Transmembrane helix</keyword>
<reference evidence="3 4" key="1">
    <citation type="submission" date="2020-07" db="EMBL/GenBank/DDBJ databases">
        <title>Sequencing the genomes of 1000 actinobacteria strains.</title>
        <authorList>
            <person name="Klenk H.-P."/>
        </authorList>
    </citation>
    <scope>NUCLEOTIDE SEQUENCE [LARGE SCALE GENOMIC DNA]</scope>
    <source>
        <strain evidence="3 4">DSM 21349</strain>
    </source>
</reference>
<evidence type="ECO:0000256" key="2">
    <source>
        <dbReference type="SAM" id="Phobius"/>
    </source>
</evidence>
<proteinExistence type="predicted"/>
<sequence>MDDVTWGALTLTLTLLGGIWTWIAFRRRGIASGLRAAGFTLLPAAAWLTNTLEMFTKIGSAVSFWALHLAFDPSVWIGVVLAGISATLIVVSGAIRTRQLGGKPAADKHGGKRLRRKSGELPPSSQRGAPALGDDGMDEIEAILRKRGIS</sequence>
<keyword evidence="2" id="KW-0812">Transmembrane</keyword>
<protein>
    <recommendedName>
        <fullName evidence="5">Cellulose synthase</fullName>
    </recommendedName>
</protein>
<feature type="transmembrane region" description="Helical" evidence="2">
    <location>
        <begin position="75"/>
        <end position="95"/>
    </location>
</feature>
<name>A0A7W3P937_9ACTN</name>
<feature type="region of interest" description="Disordered" evidence="1">
    <location>
        <begin position="99"/>
        <end position="136"/>
    </location>
</feature>
<keyword evidence="4" id="KW-1185">Reference proteome</keyword>
<evidence type="ECO:0000313" key="4">
    <source>
        <dbReference type="Proteomes" id="UP000580910"/>
    </source>
</evidence>
<organism evidence="3 4">
    <name type="scientific">Nocardioides ginsengisegetis</name>
    <dbReference type="NCBI Taxonomy" id="661491"/>
    <lineage>
        <taxon>Bacteria</taxon>
        <taxon>Bacillati</taxon>
        <taxon>Actinomycetota</taxon>
        <taxon>Actinomycetes</taxon>
        <taxon>Propionibacteriales</taxon>
        <taxon>Nocardioidaceae</taxon>
        <taxon>Nocardioides</taxon>
    </lineage>
</organism>
<dbReference type="RefSeq" id="WP_182537945.1">
    <property type="nucleotide sequence ID" value="NZ_JACGXA010000001.1"/>
</dbReference>
<feature type="transmembrane region" description="Helical" evidence="2">
    <location>
        <begin position="37"/>
        <end position="55"/>
    </location>
</feature>